<dbReference type="PANTHER" id="PTHR38433">
    <property type="match status" value="1"/>
</dbReference>
<dbReference type="EMBL" id="CP020773">
    <property type="protein sequence ID" value="ARJ50464.1"/>
    <property type="molecule type" value="Genomic_DNA"/>
</dbReference>
<dbReference type="InterPro" id="IPR012440">
    <property type="entry name" value="DUF1641"/>
</dbReference>
<organism evidence="1 2">
    <name type="scientific">Staphylococcus lutrae</name>
    <dbReference type="NCBI Taxonomy" id="155085"/>
    <lineage>
        <taxon>Bacteria</taxon>
        <taxon>Bacillati</taxon>
        <taxon>Bacillota</taxon>
        <taxon>Bacilli</taxon>
        <taxon>Bacillales</taxon>
        <taxon>Staphylococcaceae</taxon>
        <taxon>Staphylococcus</taxon>
    </lineage>
</organism>
<reference evidence="1 2" key="1">
    <citation type="submission" date="2017-04" db="EMBL/GenBank/DDBJ databases">
        <authorList>
            <person name="Veseli I.A."/>
            <person name="Tang C."/>
            <person name="Pombert J.-F."/>
        </authorList>
    </citation>
    <scope>NUCLEOTIDE SEQUENCE [LARGE SCALE GENOMIC DNA]</scope>
    <source>
        <strain evidence="1 2">ATCC 700373</strain>
    </source>
</reference>
<proteinExistence type="predicted"/>
<dbReference type="Pfam" id="PF07849">
    <property type="entry name" value="DUF1641"/>
    <property type="match status" value="1"/>
</dbReference>
<dbReference type="Proteomes" id="UP000242864">
    <property type="component" value="Chromosome"/>
</dbReference>
<gene>
    <name evidence="1" type="ORF">B5P37_03635</name>
</gene>
<evidence type="ECO:0008006" key="3">
    <source>
        <dbReference type="Google" id="ProtNLM"/>
    </source>
</evidence>
<name>A0AAC9RRR0_9STAP</name>
<evidence type="ECO:0000313" key="1">
    <source>
        <dbReference type="EMBL" id="ARJ50464.1"/>
    </source>
</evidence>
<dbReference type="RefSeq" id="WP_085236942.1">
    <property type="nucleotide sequence ID" value="NZ_CP020773.1"/>
</dbReference>
<dbReference type="PANTHER" id="PTHR38433:SF1">
    <property type="entry name" value="DUF1641 DOMAIN-CONTAINING PROTEIN"/>
    <property type="match status" value="1"/>
</dbReference>
<accession>A0AAC9RRR0</accession>
<dbReference type="KEGG" id="slz:B5P37_03635"/>
<dbReference type="AlphaFoldDB" id="A0AAC9RRR0"/>
<keyword evidence="2" id="KW-1185">Reference proteome</keyword>
<evidence type="ECO:0000313" key="2">
    <source>
        <dbReference type="Proteomes" id="UP000242864"/>
    </source>
</evidence>
<protein>
    <recommendedName>
        <fullName evidence="3">DUF1641 domain-containing protein</fullName>
    </recommendedName>
</protein>
<sequence>MAERISKIKRIQKSEAEIKAENIAQVTDAIAENKDSLLKAIDLIRTLDDAKILDALTAAVKQRGVITEKMTTELNKAQYAGAIHNMGQLFFLLGDLQIDELRILLNKVNQGLRVANQASPNARTSVTGLMRVLKDEEMNRSLTYFLNMLKGMSRE</sequence>